<gene>
    <name evidence="2" type="ORF">NMOB1V02_LOCUS11811</name>
</gene>
<evidence type="ECO:0000313" key="2">
    <source>
        <dbReference type="EMBL" id="CAD7284204.1"/>
    </source>
</evidence>
<evidence type="ECO:0000313" key="3">
    <source>
        <dbReference type="Proteomes" id="UP000678499"/>
    </source>
</evidence>
<dbReference type="OrthoDB" id="1748655at2759"/>
<accession>A0A7R9GK84</accession>
<keyword evidence="3" id="KW-1185">Reference proteome</keyword>
<feature type="region of interest" description="Disordered" evidence="1">
    <location>
        <begin position="1"/>
        <end position="223"/>
    </location>
</feature>
<feature type="non-terminal residue" evidence="2">
    <location>
        <position position="1"/>
    </location>
</feature>
<proteinExistence type="predicted"/>
<name>A0A7R9GK84_9CRUS</name>
<evidence type="ECO:0000256" key="1">
    <source>
        <dbReference type="SAM" id="MobiDB-lite"/>
    </source>
</evidence>
<feature type="compositionally biased region" description="Gly residues" evidence="1">
    <location>
        <begin position="205"/>
        <end position="218"/>
    </location>
</feature>
<dbReference type="EMBL" id="CAJPEX010007298">
    <property type="protein sequence ID" value="CAG0924356.1"/>
    <property type="molecule type" value="Genomic_DNA"/>
</dbReference>
<dbReference type="Proteomes" id="UP000678499">
    <property type="component" value="Unassembled WGS sequence"/>
</dbReference>
<dbReference type="EMBL" id="OA889335">
    <property type="protein sequence ID" value="CAD7284204.1"/>
    <property type="molecule type" value="Genomic_DNA"/>
</dbReference>
<organism evidence="2">
    <name type="scientific">Notodromas monacha</name>
    <dbReference type="NCBI Taxonomy" id="399045"/>
    <lineage>
        <taxon>Eukaryota</taxon>
        <taxon>Metazoa</taxon>
        <taxon>Ecdysozoa</taxon>
        <taxon>Arthropoda</taxon>
        <taxon>Crustacea</taxon>
        <taxon>Oligostraca</taxon>
        <taxon>Ostracoda</taxon>
        <taxon>Podocopa</taxon>
        <taxon>Podocopida</taxon>
        <taxon>Cypridocopina</taxon>
        <taxon>Cypridoidea</taxon>
        <taxon>Cyprididae</taxon>
        <taxon>Notodromas</taxon>
    </lineage>
</organism>
<feature type="compositionally biased region" description="Gly residues" evidence="1">
    <location>
        <begin position="166"/>
        <end position="175"/>
    </location>
</feature>
<reference evidence="2" key="1">
    <citation type="submission" date="2020-11" db="EMBL/GenBank/DDBJ databases">
        <authorList>
            <person name="Tran Van P."/>
        </authorList>
    </citation>
    <scope>NUCLEOTIDE SEQUENCE</scope>
</reference>
<feature type="compositionally biased region" description="Low complexity" evidence="1">
    <location>
        <begin position="176"/>
        <end position="185"/>
    </location>
</feature>
<sequence length="265" mass="26944">NLRDVQRGHSVRSPTSPQSEEPPFRSNLSGGAPTKQRDPPENLVEAPAPAVNVWVKRIEQRQATEPPTKQVPGPSEDHHHQQQPPRHHQTASSPPPPPAAAKKVETQPTARKVEEPAAAAASAAPPPPSPAPATSAWGTRKAWATVADPVTSSSIPTVSAAANGAMGDGGGGGSGSRRSSSQKAAPTPARLGFGRGKASGENVPPGGGNGGGGGGGTPEVGVMMPSAVPMGAWATHRLSSKKDDVTVMTNKFAGLSTESDDSISH</sequence>
<protein>
    <submittedName>
        <fullName evidence="2">Uncharacterized protein</fullName>
    </submittedName>
</protein>
<dbReference type="AlphaFoldDB" id="A0A7R9GK84"/>